<evidence type="ECO:0000256" key="1">
    <source>
        <dbReference type="SAM" id="MobiDB-lite"/>
    </source>
</evidence>
<protein>
    <submittedName>
        <fullName evidence="2">Uncharacterized protein</fullName>
    </submittedName>
</protein>
<evidence type="ECO:0000313" key="2">
    <source>
        <dbReference type="EMBL" id="VFU51305.1"/>
    </source>
</evidence>
<feature type="region of interest" description="Disordered" evidence="1">
    <location>
        <begin position="27"/>
        <end position="67"/>
    </location>
</feature>
<dbReference type="EMBL" id="CAADRP010001752">
    <property type="protein sequence ID" value="VFU51305.1"/>
    <property type="molecule type" value="Genomic_DNA"/>
</dbReference>
<accession>A0A6N2MAQ4</accession>
<dbReference type="AlphaFoldDB" id="A0A6N2MAQ4"/>
<organism evidence="2">
    <name type="scientific">Salix viminalis</name>
    <name type="common">Common osier</name>
    <name type="synonym">Basket willow</name>
    <dbReference type="NCBI Taxonomy" id="40686"/>
    <lineage>
        <taxon>Eukaryota</taxon>
        <taxon>Viridiplantae</taxon>
        <taxon>Streptophyta</taxon>
        <taxon>Embryophyta</taxon>
        <taxon>Tracheophyta</taxon>
        <taxon>Spermatophyta</taxon>
        <taxon>Magnoliopsida</taxon>
        <taxon>eudicotyledons</taxon>
        <taxon>Gunneridae</taxon>
        <taxon>Pentapetalae</taxon>
        <taxon>rosids</taxon>
        <taxon>fabids</taxon>
        <taxon>Malpighiales</taxon>
        <taxon>Salicaceae</taxon>
        <taxon>Saliceae</taxon>
        <taxon>Salix</taxon>
    </lineage>
</organism>
<name>A0A6N2MAQ4_SALVM</name>
<gene>
    <name evidence="2" type="ORF">SVIM_LOCUS346371</name>
</gene>
<reference evidence="2" key="1">
    <citation type="submission" date="2019-03" db="EMBL/GenBank/DDBJ databases">
        <authorList>
            <person name="Mank J."/>
            <person name="Almeida P."/>
        </authorList>
    </citation>
    <scope>NUCLEOTIDE SEQUENCE</scope>
    <source>
        <strain evidence="2">78183</strain>
    </source>
</reference>
<proteinExistence type="predicted"/>
<sequence length="89" mass="9905">MGSYISSFFTEAYNALLRGLGLITDDHRGKTREISSTSSSEKLEDEKACEEESSQEYLPTNTSEDLPAVTARTLAKRTPPVSSGEWWQD</sequence>